<reference evidence="1 2" key="1">
    <citation type="journal article" date="2007" name="Science">
        <title>Genomic minimalism in the early diverging intestinal parasite Giardia lamblia.</title>
        <authorList>
            <person name="Morrison H.G."/>
            <person name="McArthur A.G."/>
            <person name="Gillin F.D."/>
            <person name="Aley S.B."/>
            <person name="Adam R.D."/>
            <person name="Olsen G.J."/>
            <person name="Best A.A."/>
            <person name="Cande W.Z."/>
            <person name="Chen F."/>
            <person name="Cipriano M.J."/>
            <person name="Davids B.J."/>
            <person name="Dawson S.C."/>
            <person name="Elmendorf H.G."/>
            <person name="Hehl A.B."/>
            <person name="Holder M.E."/>
            <person name="Huse S.M."/>
            <person name="Kim U.U."/>
            <person name="Lasek-Nesselquist E."/>
            <person name="Manning G."/>
            <person name="Nigam A."/>
            <person name="Nixon J.E."/>
            <person name="Palm D."/>
            <person name="Passamaneck N.E."/>
            <person name="Prabhu A."/>
            <person name="Reich C.I."/>
            <person name="Reiner D.S."/>
            <person name="Samuelson J."/>
            <person name="Svard S.G."/>
            <person name="Sogin M.L."/>
        </authorList>
    </citation>
    <scope>NUCLEOTIDE SEQUENCE [LARGE SCALE GENOMIC DNA]</scope>
    <source>
        <strain evidence="1 2">WB C6</strain>
    </source>
</reference>
<evidence type="ECO:0000313" key="1">
    <source>
        <dbReference type="EMBL" id="KAE8301270.1"/>
    </source>
</evidence>
<dbReference type="AlphaFoldDB" id="A8BTV0"/>
<keyword evidence="2" id="KW-1185">Reference proteome</keyword>
<protein>
    <submittedName>
        <fullName evidence="1">Uncharacterized protein</fullName>
    </submittedName>
</protein>
<name>A8BTV0_GIAIC</name>
<sequence length="823" mass="92958">MPYELAPVASCFHSILGPDSASRIDHTKRVELLEAMLRVSKEANTGSSKKSKREVLGSEGATYTSERVNSLLEAGYSEICSGGVMIFALPHDIVGELRTCDLSPAQPVIASHTALKAEVEHPHLNSSVSIYLEKARAEKARLRRTACNEYSPAHGDLVCSALPSQLLYHDIFSSRKRAYLVVDNTTTPPGISIKIVDQMKLGDRFCRPPFHTYSLERVASTYSSMEHWWPFVIGELIVIYSEANFTKGVHTWSPATTIYRKRHTQFDGSSCITASHGTVPCKSSYSHLCTKYTFQVHAEEILVSSYLMGWLRASNHQKVYAISEGFFAETISFTKLLTILADYVKTIDKYKSTLVSNCSTIRQSSGDRKSALGNQCLVGPLPSQVVELARTYDFLVYPYCSLAANSPVPYIPSSVQSHTLRNLLGDVSNTYLDSQQCYFSSYDYAVDISPVFCCGSLRETSTEESKGFYDIVFDNTLQGATLESQDMMLTKDEATTMESSSETVQRFPTYETLHSYLSNQVALLRGPQVCRYVDNSSASLLSTLLEVAEPQIKRRRGRTVSGGTSASTRNRKTKQAHCAIEDTIDIALHDLIYRELFGDPLRTCRLDDRYDYVLDYHYRKSLDGYFHFNCGTLDTCVSPLAFDSVIQAKHLCIRFYNILNVMQRRYTQLAIHNPEVYTLLKAFHEYKIPISLFCRVLSCVTESLRAYPFGGLFTSLLCHMWLAYDVTNELNCIFTTVWTLFGHSPVESHEPTSLSTLFSYACGNVVVERYLRYFIPWFQRPQTILEFLLLKVQSHKLSRDVHAALRDLFCFTSAVNRTQAWYK</sequence>
<accession>A8BTV0</accession>
<dbReference type="GeneID" id="5697712"/>
<dbReference type="VEuPathDB" id="GiardiaDB:GL50803_24695"/>
<proteinExistence type="predicted"/>
<comment type="caution">
    <text evidence="1">The sequence shown here is derived from an EMBL/GenBank/DDBJ whole genome shotgun (WGS) entry which is preliminary data.</text>
</comment>
<dbReference type="EMBL" id="AACB03000005">
    <property type="protein sequence ID" value="KAE8301270.1"/>
    <property type="molecule type" value="Genomic_DNA"/>
</dbReference>
<dbReference type="HOGENOM" id="CLU_344031_0_0_1"/>
<dbReference type="Proteomes" id="UP000001548">
    <property type="component" value="Unassembled WGS sequence"/>
</dbReference>
<organism evidence="1 2">
    <name type="scientific">Giardia intestinalis (strain ATCC 50803 / WB clone C6)</name>
    <name type="common">Giardia lamblia</name>
    <dbReference type="NCBI Taxonomy" id="184922"/>
    <lineage>
        <taxon>Eukaryota</taxon>
        <taxon>Metamonada</taxon>
        <taxon>Diplomonadida</taxon>
        <taxon>Hexamitidae</taxon>
        <taxon>Giardiinae</taxon>
        <taxon>Giardia</taxon>
    </lineage>
</organism>
<dbReference type="OMA" id="AGYSEIC"/>
<evidence type="ECO:0000313" key="2">
    <source>
        <dbReference type="Proteomes" id="UP000001548"/>
    </source>
</evidence>
<dbReference type="RefSeq" id="XP_001704850.1">
    <property type="nucleotide sequence ID" value="XM_001704798.1"/>
</dbReference>
<gene>
    <name evidence="1" type="ORF">GL50803_0024695</name>
</gene>
<dbReference type="KEGG" id="gla:GL50803_0024695"/>